<name>A0A3N2QB10_SODAK</name>
<dbReference type="OrthoDB" id="3219396at2759"/>
<dbReference type="Proteomes" id="UP000272025">
    <property type="component" value="Unassembled WGS sequence"/>
</dbReference>
<evidence type="ECO:0000259" key="1">
    <source>
        <dbReference type="PROSITE" id="PS50181"/>
    </source>
</evidence>
<dbReference type="SUPFAM" id="SSF81383">
    <property type="entry name" value="F-box domain"/>
    <property type="match status" value="1"/>
</dbReference>
<keyword evidence="3" id="KW-1185">Reference proteome</keyword>
<dbReference type="InterPro" id="IPR036047">
    <property type="entry name" value="F-box-like_dom_sf"/>
</dbReference>
<dbReference type="Gene3D" id="6.10.140.2040">
    <property type="match status" value="1"/>
</dbReference>
<feature type="domain" description="F-box" evidence="1">
    <location>
        <begin position="1"/>
        <end position="46"/>
    </location>
</feature>
<accession>A0A3N2QB10</accession>
<dbReference type="Pfam" id="PF00646">
    <property type="entry name" value="F-box"/>
    <property type="match status" value="1"/>
</dbReference>
<evidence type="ECO:0000313" key="3">
    <source>
        <dbReference type="Proteomes" id="UP000272025"/>
    </source>
</evidence>
<feature type="non-terminal residue" evidence="2">
    <location>
        <position position="1"/>
    </location>
</feature>
<protein>
    <recommendedName>
        <fullName evidence="1">F-box domain-containing protein</fullName>
    </recommendedName>
</protein>
<gene>
    <name evidence="2" type="ORF">SODALDRAFT_258111</name>
</gene>
<dbReference type="STRING" id="1314773.A0A3N2QB10"/>
<dbReference type="GeneID" id="39575923"/>
<feature type="non-terminal residue" evidence="2">
    <location>
        <position position="188"/>
    </location>
</feature>
<dbReference type="AlphaFoldDB" id="A0A3N2QB10"/>
<dbReference type="InterPro" id="IPR001810">
    <property type="entry name" value="F-box_dom"/>
</dbReference>
<sequence length="188" mass="21833">LSNMPNEVLFNILGFLDIDDILSTSRINHHLRHLSLAPILRTYRLRHTRAVLRPLLASRPPLSDLISRSIFLTHTNIVSRRLDRSLKSIQLARRLASRPSAEALVERAVLPAECVKGMTTVHVAPGLVARRRAIEKQKLKDGLRRWVGAVWKSKVMQREEGMRRWEESRGVGRVWRLRRFWERVSRGE</sequence>
<dbReference type="PROSITE" id="PS50181">
    <property type="entry name" value="FBOX"/>
    <property type="match status" value="1"/>
</dbReference>
<dbReference type="SMART" id="SM00256">
    <property type="entry name" value="FBOX"/>
    <property type="match status" value="1"/>
</dbReference>
<evidence type="ECO:0000313" key="2">
    <source>
        <dbReference type="EMBL" id="ROT43805.1"/>
    </source>
</evidence>
<dbReference type="EMBL" id="ML119051">
    <property type="protein sequence ID" value="ROT43805.1"/>
    <property type="molecule type" value="Genomic_DNA"/>
</dbReference>
<reference evidence="2 3" key="1">
    <citation type="journal article" date="2018" name="Mol. Ecol.">
        <title>The obligate alkalophilic soda-lake fungus Sodiomyces alkalinus has shifted to a protein diet.</title>
        <authorList>
            <person name="Grum-Grzhimaylo A.A."/>
            <person name="Falkoski D.L."/>
            <person name="van den Heuvel J."/>
            <person name="Valero-Jimenez C.A."/>
            <person name="Min B."/>
            <person name="Choi I.G."/>
            <person name="Lipzen A."/>
            <person name="Daum C.G."/>
            <person name="Aanen D.K."/>
            <person name="Tsang A."/>
            <person name="Henrissat B."/>
            <person name="Bilanenko E.N."/>
            <person name="de Vries R.P."/>
            <person name="van Kan J.A.L."/>
            <person name="Grigoriev I.V."/>
            <person name="Debets A.J.M."/>
        </authorList>
    </citation>
    <scope>NUCLEOTIDE SEQUENCE [LARGE SCALE GENOMIC DNA]</scope>
    <source>
        <strain evidence="2 3">F11</strain>
    </source>
</reference>
<organism evidence="2 3">
    <name type="scientific">Sodiomyces alkalinus (strain CBS 110278 / VKM F-3762 / F11)</name>
    <name type="common">Alkaliphilic filamentous fungus</name>
    <dbReference type="NCBI Taxonomy" id="1314773"/>
    <lineage>
        <taxon>Eukaryota</taxon>
        <taxon>Fungi</taxon>
        <taxon>Dikarya</taxon>
        <taxon>Ascomycota</taxon>
        <taxon>Pezizomycotina</taxon>
        <taxon>Sordariomycetes</taxon>
        <taxon>Hypocreomycetidae</taxon>
        <taxon>Glomerellales</taxon>
        <taxon>Plectosphaerellaceae</taxon>
        <taxon>Sodiomyces</taxon>
    </lineage>
</organism>
<dbReference type="RefSeq" id="XP_028471611.1">
    <property type="nucleotide sequence ID" value="XM_028607445.1"/>
</dbReference>
<proteinExistence type="predicted"/>